<gene>
    <name evidence="4" type="ORF">SERLA73DRAFT_113478</name>
</gene>
<dbReference type="OrthoDB" id="6500128at2759"/>
<dbReference type="InParanoid" id="F8Q886"/>
<dbReference type="AlphaFoldDB" id="F8Q886"/>
<dbReference type="EMBL" id="GL945485">
    <property type="protein sequence ID" value="EGN95774.1"/>
    <property type="molecule type" value="Genomic_DNA"/>
</dbReference>
<sequence length="356" mass="38885">MLQPWYWDFLTSITIDLPLVAYVLTLPSHITPSALTSIALLHQATKALSLSVGELGIDCTSLNQVFARAKWLYDGLEQNGGMLNGTADYPCAVKTSTRGMRISFRGVTLKYPDSPKDAVHDVSFDIIPGSLVVVVGVNGSGKSSMLKLLARLFDPSSGEILIDDEPLASYDMEQVRATITFLSQSPFIYPLSVKDNICYGLGSDVVLTKAQLDTAARLGGSYDWIHKLQDGYDSIIDPWTSIGNGIDGGTYGPVSERLKRELKSHTTQRADSRLVVLDEATSSLDPIAERDLLSAFLNLREGKTMIFVTHRFEHLVKNADQILCMNDGVIVGSGTHTTLMKNCGEYAGLYNARVSQ</sequence>
<dbReference type="OMA" id="THRFGSI"/>
<evidence type="ECO:0000256" key="1">
    <source>
        <dbReference type="ARBA" id="ARBA00022741"/>
    </source>
</evidence>
<dbReference type="PROSITE" id="PS50893">
    <property type="entry name" value="ABC_TRANSPORTER_2"/>
    <property type="match status" value="1"/>
</dbReference>
<dbReference type="GO" id="GO:0016887">
    <property type="term" value="F:ATP hydrolysis activity"/>
    <property type="evidence" value="ECO:0007669"/>
    <property type="project" value="InterPro"/>
</dbReference>
<organism evidence="5">
    <name type="scientific">Serpula lacrymans var. lacrymans (strain S7.3)</name>
    <name type="common">Dry rot fungus</name>
    <dbReference type="NCBI Taxonomy" id="936435"/>
    <lineage>
        <taxon>Eukaryota</taxon>
        <taxon>Fungi</taxon>
        <taxon>Dikarya</taxon>
        <taxon>Basidiomycota</taxon>
        <taxon>Agaricomycotina</taxon>
        <taxon>Agaricomycetes</taxon>
        <taxon>Agaricomycetidae</taxon>
        <taxon>Boletales</taxon>
        <taxon>Coniophorineae</taxon>
        <taxon>Serpulaceae</taxon>
        <taxon>Serpula</taxon>
    </lineage>
</organism>
<dbReference type="InterPro" id="IPR039421">
    <property type="entry name" value="Type_1_exporter"/>
</dbReference>
<dbReference type="Proteomes" id="UP000008063">
    <property type="component" value="Unassembled WGS sequence"/>
</dbReference>
<protein>
    <recommendedName>
        <fullName evidence="3">ABC transporter domain-containing protein</fullName>
    </recommendedName>
</protein>
<dbReference type="SMART" id="SM00382">
    <property type="entry name" value="AAA"/>
    <property type="match status" value="1"/>
</dbReference>
<feature type="domain" description="ABC transporter" evidence="3">
    <location>
        <begin position="102"/>
        <end position="352"/>
    </location>
</feature>
<accession>F8Q886</accession>
<dbReference type="GO" id="GO:0005524">
    <property type="term" value="F:ATP binding"/>
    <property type="evidence" value="ECO:0007669"/>
    <property type="project" value="UniProtKB-KW"/>
</dbReference>
<dbReference type="InterPro" id="IPR003439">
    <property type="entry name" value="ABC_transporter-like_ATP-bd"/>
</dbReference>
<evidence type="ECO:0000256" key="2">
    <source>
        <dbReference type="ARBA" id="ARBA00022840"/>
    </source>
</evidence>
<dbReference type="Gene3D" id="3.40.50.300">
    <property type="entry name" value="P-loop containing nucleotide triphosphate hydrolases"/>
    <property type="match status" value="1"/>
</dbReference>
<dbReference type="STRING" id="936435.F8Q886"/>
<dbReference type="SUPFAM" id="SSF52540">
    <property type="entry name" value="P-loop containing nucleoside triphosphate hydrolases"/>
    <property type="match status" value="1"/>
</dbReference>
<evidence type="ECO:0000313" key="4">
    <source>
        <dbReference type="EMBL" id="EGN95774.1"/>
    </source>
</evidence>
<dbReference type="eggNOG" id="KOG0055">
    <property type="taxonomic scope" value="Eukaryota"/>
</dbReference>
<evidence type="ECO:0000259" key="3">
    <source>
        <dbReference type="PROSITE" id="PS50893"/>
    </source>
</evidence>
<evidence type="ECO:0000313" key="5">
    <source>
        <dbReference type="Proteomes" id="UP000008063"/>
    </source>
</evidence>
<dbReference type="PANTHER" id="PTHR43394">
    <property type="entry name" value="ATP-DEPENDENT PERMEASE MDL1, MITOCHONDRIAL"/>
    <property type="match status" value="1"/>
</dbReference>
<reference evidence="5" key="1">
    <citation type="journal article" date="2011" name="Science">
        <title>The plant cell wall-decomposing machinery underlies the functional diversity of forest fungi.</title>
        <authorList>
            <person name="Eastwood D.C."/>
            <person name="Floudas D."/>
            <person name="Binder M."/>
            <person name="Majcherczyk A."/>
            <person name="Schneider P."/>
            <person name="Aerts A."/>
            <person name="Asiegbu F.O."/>
            <person name="Baker S.E."/>
            <person name="Barry K."/>
            <person name="Bendiksby M."/>
            <person name="Blumentritt M."/>
            <person name="Coutinho P.M."/>
            <person name="Cullen D."/>
            <person name="de Vries R.P."/>
            <person name="Gathman A."/>
            <person name="Goodell B."/>
            <person name="Henrissat B."/>
            <person name="Ihrmark K."/>
            <person name="Kauserud H."/>
            <person name="Kohler A."/>
            <person name="LaButti K."/>
            <person name="Lapidus A."/>
            <person name="Lavin J.L."/>
            <person name="Lee Y.-H."/>
            <person name="Lindquist E."/>
            <person name="Lilly W."/>
            <person name="Lucas S."/>
            <person name="Morin E."/>
            <person name="Murat C."/>
            <person name="Oguiza J.A."/>
            <person name="Park J."/>
            <person name="Pisabarro A.G."/>
            <person name="Riley R."/>
            <person name="Rosling A."/>
            <person name="Salamov A."/>
            <person name="Schmidt O."/>
            <person name="Schmutz J."/>
            <person name="Skrede I."/>
            <person name="Stenlid J."/>
            <person name="Wiebenga A."/>
            <person name="Xie X."/>
            <person name="Kuees U."/>
            <person name="Hibbett D.S."/>
            <person name="Hoffmeister D."/>
            <person name="Hoegberg N."/>
            <person name="Martin F."/>
            <person name="Grigoriev I.V."/>
            <person name="Watkinson S.C."/>
        </authorList>
    </citation>
    <scope>NUCLEOTIDE SEQUENCE [LARGE SCALE GENOMIC DNA]</scope>
    <source>
        <strain evidence="5">strain S7.3</strain>
    </source>
</reference>
<dbReference type="PANTHER" id="PTHR43394:SF19">
    <property type="entry name" value="ABC TRANSPORTER B FAMILY"/>
    <property type="match status" value="1"/>
</dbReference>
<dbReference type="InterPro" id="IPR003593">
    <property type="entry name" value="AAA+_ATPase"/>
</dbReference>
<proteinExistence type="predicted"/>
<keyword evidence="2" id="KW-0067">ATP-binding</keyword>
<dbReference type="Pfam" id="PF00005">
    <property type="entry name" value="ABC_tran"/>
    <property type="match status" value="1"/>
</dbReference>
<dbReference type="HOGENOM" id="CLU_000604_1_9_1"/>
<name>F8Q886_SERL3</name>
<dbReference type="GO" id="GO:0015421">
    <property type="term" value="F:ABC-type oligopeptide transporter activity"/>
    <property type="evidence" value="ECO:0007669"/>
    <property type="project" value="TreeGrafter"/>
</dbReference>
<keyword evidence="1" id="KW-0547">Nucleotide-binding</keyword>
<dbReference type="InterPro" id="IPR027417">
    <property type="entry name" value="P-loop_NTPase"/>
</dbReference>
<keyword evidence="5" id="KW-1185">Reference proteome</keyword>